<dbReference type="Ensembl" id="ENSOANT00000050790.1">
    <property type="protein sequence ID" value="ENSOANP00000050756.1"/>
    <property type="gene ID" value="ENSOANG00000044878.1"/>
</dbReference>
<dbReference type="InterPro" id="IPR017452">
    <property type="entry name" value="GPCR_Rhodpsn_7TM"/>
</dbReference>
<keyword evidence="8 9" id="KW-0807">Transducer</keyword>
<dbReference type="InParanoid" id="A0A6I8PDA0"/>
<reference evidence="13" key="2">
    <citation type="submission" date="2025-08" db="UniProtKB">
        <authorList>
            <consortium name="Ensembl"/>
        </authorList>
    </citation>
    <scope>IDENTIFICATION</scope>
    <source>
        <strain evidence="13">Glennie</strain>
    </source>
</reference>
<evidence type="ECO:0000256" key="1">
    <source>
        <dbReference type="ARBA" id="ARBA00004651"/>
    </source>
</evidence>
<dbReference type="InterPro" id="IPR047143">
    <property type="entry name" value="GPER1-like"/>
</dbReference>
<comment type="similarity">
    <text evidence="9">Belongs to the G-protein coupled receptor 1 family.</text>
</comment>
<evidence type="ECO:0000256" key="4">
    <source>
        <dbReference type="ARBA" id="ARBA00022989"/>
    </source>
</evidence>
<keyword evidence="5 9" id="KW-0297">G-protein coupled receptor</keyword>
<feature type="compositionally biased region" description="Pro residues" evidence="10">
    <location>
        <begin position="397"/>
        <end position="407"/>
    </location>
</feature>
<evidence type="ECO:0000256" key="6">
    <source>
        <dbReference type="ARBA" id="ARBA00023136"/>
    </source>
</evidence>
<feature type="compositionally biased region" description="Pro residues" evidence="10">
    <location>
        <begin position="374"/>
        <end position="385"/>
    </location>
</feature>
<dbReference type="InterPro" id="IPR000276">
    <property type="entry name" value="GPCR_Rhodpsn"/>
</dbReference>
<dbReference type="Bgee" id="ENSOANG00000044878">
    <property type="expression patterns" value="Expressed in liver and 2 other cell types or tissues"/>
</dbReference>
<evidence type="ECO:0000256" key="2">
    <source>
        <dbReference type="ARBA" id="ARBA00022475"/>
    </source>
</evidence>
<evidence type="ECO:0000256" key="3">
    <source>
        <dbReference type="ARBA" id="ARBA00022692"/>
    </source>
</evidence>
<dbReference type="Gene3D" id="1.20.1070.10">
    <property type="entry name" value="Rhodopsin 7-helix transmembrane proteins"/>
    <property type="match status" value="1"/>
</dbReference>
<keyword evidence="7 9" id="KW-0675">Receptor</keyword>
<evidence type="ECO:0000256" key="9">
    <source>
        <dbReference type="RuleBase" id="RU000688"/>
    </source>
</evidence>
<dbReference type="PRINTS" id="PR00237">
    <property type="entry name" value="GPCRRHODOPSN"/>
</dbReference>
<dbReference type="GO" id="GO:0004930">
    <property type="term" value="F:G protein-coupled receptor activity"/>
    <property type="evidence" value="ECO:0007669"/>
    <property type="project" value="UniProtKB-KW"/>
</dbReference>
<feature type="compositionally biased region" description="Low complexity" evidence="10">
    <location>
        <begin position="386"/>
        <end position="396"/>
    </location>
</feature>
<feature type="transmembrane region" description="Helical" evidence="11">
    <location>
        <begin position="128"/>
        <end position="147"/>
    </location>
</feature>
<feature type="compositionally biased region" description="Pro residues" evidence="10">
    <location>
        <begin position="421"/>
        <end position="436"/>
    </location>
</feature>
<dbReference type="PRINTS" id="PR00643">
    <property type="entry name" value="G10DORPHANR"/>
</dbReference>
<feature type="transmembrane region" description="Helical" evidence="11">
    <location>
        <begin position="168"/>
        <end position="190"/>
    </location>
</feature>
<sequence length="436" mass="47725">MTTATPLRPTATPYPFGDFGDSHNWTELLQFLNHSLALCELDLNADVKRVVLFVLYLAVFVGGLVENLLVLWVGWHSRRRPRGPLQLYVLHMALADLGMVLVLPVWMLEVLLDYTWLWGGFLCRFSHYFYFANMFASVFFLSCLSVERCLSLVPGAAPRNPSPRARQAVCAAIWLLAAVAPLPEVVHMHLLPTSQPVCIFLAPFESYDDWALAVTLGTACLGFLLPLAIVGACNLLSARWLWRSEQPGARPQALLLLAYLAVFLLCWAPYHGTLLLLTLHGAYLELPCSLAYLLYFFYDIIDAVSMLHCVANPVLYNFLSRGFRRRFLDAVVLYVAKARPKAGARATAASSSSSTQHSIIIAKEMAAPSGPAADPTPPHRAPTPAPAGLTLTLPHLTPTPPLSPDPVHPLATLPICSPGPDRAPTPPAVALPQPQS</sequence>
<dbReference type="PANTHER" id="PTHR24226">
    <property type="entry name" value="G-PROTEIN COUPLED RECEPTOR 182 AND ESTROGEN RECEPTOR 1"/>
    <property type="match status" value="1"/>
</dbReference>
<feature type="transmembrane region" description="Helical" evidence="11">
    <location>
        <begin position="253"/>
        <end position="270"/>
    </location>
</feature>
<evidence type="ECO:0000313" key="13">
    <source>
        <dbReference type="Ensembl" id="ENSOANP00000050756.1"/>
    </source>
</evidence>
<feature type="transmembrane region" description="Helical" evidence="11">
    <location>
        <begin position="290"/>
        <end position="316"/>
    </location>
</feature>
<comment type="subcellular location">
    <subcellularLocation>
        <location evidence="1">Cell membrane</location>
        <topology evidence="1">Multi-pass membrane protein</topology>
    </subcellularLocation>
</comment>
<dbReference type="PANTHER" id="PTHR24226:SF0">
    <property type="entry name" value="G-PROTEIN COUPLED RECEPTOR 182"/>
    <property type="match status" value="1"/>
</dbReference>
<dbReference type="SUPFAM" id="SSF81321">
    <property type="entry name" value="Family A G protein-coupled receptor-like"/>
    <property type="match status" value="1"/>
</dbReference>
<dbReference type="AlphaFoldDB" id="A0A6I8PDA0"/>
<dbReference type="Proteomes" id="UP000002279">
    <property type="component" value="Chromosome 10"/>
</dbReference>
<evidence type="ECO:0000256" key="7">
    <source>
        <dbReference type="ARBA" id="ARBA00023170"/>
    </source>
</evidence>
<gene>
    <name evidence="13" type="primary">GPR182</name>
</gene>
<dbReference type="OMA" id="LYFFNHT"/>
<evidence type="ECO:0000256" key="8">
    <source>
        <dbReference type="ARBA" id="ARBA00023224"/>
    </source>
</evidence>
<keyword evidence="4 11" id="KW-1133">Transmembrane helix</keyword>
<dbReference type="PROSITE" id="PS00237">
    <property type="entry name" value="G_PROTEIN_RECEP_F1_1"/>
    <property type="match status" value="1"/>
</dbReference>
<dbReference type="InterPro" id="IPR001350">
    <property type="entry name" value="G10D_rcpt"/>
</dbReference>
<reference evidence="13" key="3">
    <citation type="submission" date="2025-09" db="UniProtKB">
        <authorList>
            <consortium name="Ensembl"/>
        </authorList>
    </citation>
    <scope>IDENTIFICATION</scope>
    <source>
        <strain evidence="13">Glennie</strain>
    </source>
</reference>
<reference evidence="13 14" key="1">
    <citation type="journal article" date="2008" name="Nature">
        <title>Genome analysis of the platypus reveals unique signatures of evolution.</title>
        <authorList>
            <person name="Warren W.C."/>
            <person name="Hillier L.W."/>
            <person name="Marshall Graves J.A."/>
            <person name="Birney E."/>
            <person name="Ponting C.P."/>
            <person name="Grutzner F."/>
            <person name="Belov K."/>
            <person name="Miller W."/>
            <person name="Clarke L."/>
            <person name="Chinwalla A.T."/>
            <person name="Yang S.P."/>
            <person name="Heger A."/>
            <person name="Locke D.P."/>
            <person name="Miethke P."/>
            <person name="Waters P.D."/>
            <person name="Veyrunes F."/>
            <person name="Fulton L."/>
            <person name="Fulton B."/>
            <person name="Graves T."/>
            <person name="Wallis J."/>
            <person name="Puente X.S."/>
            <person name="Lopez-Otin C."/>
            <person name="Ordonez G.R."/>
            <person name="Eichler E.E."/>
            <person name="Chen L."/>
            <person name="Cheng Z."/>
            <person name="Deakin J.E."/>
            <person name="Alsop A."/>
            <person name="Thompson K."/>
            <person name="Kirby P."/>
            <person name="Papenfuss A.T."/>
            <person name="Wakefield M.J."/>
            <person name="Olender T."/>
            <person name="Lancet D."/>
            <person name="Huttley G.A."/>
            <person name="Smit A.F."/>
            <person name="Pask A."/>
            <person name="Temple-Smith P."/>
            <person name="Batzer M.A."/>
            <person name="Walker J.A."/>
            <person name="Konkel M.K."/>
            <person name="Harris R.S."/>
            <person name="Whittington C.M."/>
            <person name="Wong E.S."/>
            <person name="Gemmell N.J."/>
            <person name="Buschiazzo E."/>
            <person name="Vargas Jentzsch I.M."/>
            <person name="Merkel A."/>
            <person name="Schmitz J."/>
            <person name="Zemann A."/>
            <person name="Churakov G."/>
            <person name="Kriegs J.O."/>
            <person name="Brosius J."/>
            <person name="Murchison E.P."/>
            <person name="Sachidanandam R."/>
            <person name="Smith C."/>
            <person name="Hannon G.J."/>
            <person name="Tsend-Ayush E."/>
            <person name="McMillan D."/>
            <person name="Attenborough R."/>
            <person name="Rens W."/>
            <person name="Ferguson-Smith M."/>
            <person name="Lefevre C.M."/>
            <person name="Sharp J.A."/>
            <person name="Nicholas K.R."/>
            <person name="Ray D.A."/>
            <person name="Kube M."/>
            <person name="Reinhardt R."/>
            <person name="Pringle T.H."/>
            <person name="Taylor J."/>
            <person name="Jones R.C."/>
            <person name="Nixon B."/>
            <person name="Dacheux J.L."/>
            <person name="Niwa H."/>
            <person name="Sekita Y."/>
            <person name="Huang X."/>
            <person name="Stark A."/>
            <person name="Kheradpour P."/>
            <person name="Kellis M."/>
            <person name="Flicek P."/>
            <person name="Chen Y."/>
            <person name="Webber C."/>
            <person name="Hardison R."/>
            <person name="Nelson J."/>
            <person name="Hallsworth-Pepin K."/>
            <person name="Delehaunty K."/>
            <person name="Markovic C."/>
            <person name="Minx P."/>
            <person name="Feng Y."/>
            <person name="Kremitzki C."/>
            <person name="Mitreva M."/>
            <person name="Glasscock J."/>
            <person name="Wylie T."/>
            <person name="Wohldmann P."/>
            <person name="Thiru P."/>
            <person name="Nhan M.N."/>
            <person name="Pohl C.S."/>
            <person name="Smith S.M."/>
            <person name="Hou S."/>
            <person name="Nefedov M."/>
            <person name="de Jong P.J."/>
            <person name="Renfree M.B."/>
            <person name="Mardis E.R."/>
            <person name="Wilson R.K."/>
        </authorList>
    </citation>
    <scope>NUCLEOTIDE SEQUENCE [LARGE SCALE GENOMIC DNA]</scope>
    <source>
        <strain evidence="13 14">Glennie</strain>
    </source>
</reference>
<evidence type="ECO:0000313" key="14">
    <source>
        <dbReference type="Proteomes" id="UP000002279"/>
    </source>
</evidence>
<proteinExistence type="inferred from homology"/>
<feature type="domain" description="G-protein coupled receptors family 1 profile" evidence="12">
    <location>
        <begin position="66"/>
        <end position="316"/>
    </location>
</feature>
<keyword evidence="6 11" id="KW-0472">Membrane</keyword>
<dbReference type="FunCoup" id="A0A6I8PDA0">
    <property type="interactions" value="284"/>
</dbReference>
<feature type="transmembrane region" description="Helical" evidence="11">
    <location>
        <begin position="87"/>
        <end position="108"/>
    </location>
</feature>
<feature type="region of interest" description="Disordered" evidence="10">
    <location>
        <begin position="368"/>
        <end position="436"/>
    </location>
</feature>
<feature type="transmembrane region" description="Helical" evidence="11">
    <location>
        <begin position="210"/>
        <end position="232"/>
    </location>
</feature>
<evidence type="ECO:0000256" key="11">
    <source>
        <dbReference type="SAM" id="Phobius"/>
    </source>
</evidence>
<accession>A0A6I8PDA0</accession>
<dbReference type="GeneTree" id="ENSGT00940000154307"/>
<keyword evidence="14" id="KW-1185">Reference proteome</keyword>
<dbReference type="Pfam" id="PF00001">
    <property type="entry name" value="7tm_1"/>
    <property type="match status" value="1"/>
</dbReference>
<name>A0A6I8PDA0_ORNAN</name>
<evidence type="ECO:0000259" key="12">
    <source>
        <dbReference type="PROSITE" id="PS50262"/>
    </source>
</evidence>
<organism evidence="13 14">
    <name type="scientific">Ornithorhynchus anatinus</name>
    <name type="common">Duckbill platypus</name>
    <dbReference type="NCBI Taxonomy" id="9258"/>
    <lineage>
        <taxon>Eukaryota</taxon>
        <taxon>Metazoa</taxon>
        <taxon>Chordata</taxon>
        <taxon>Craniata</taxon>
        <taxon>Vertebrata</taxon>
        <taxon>Euteleostomi</taxon>
        <taxon>Mammalia</taxon>
        <taxon>Monotremata</taxon>
        <taxon>Ornithorhynchidae</taxon>
        <taxon>Ornithorhynchus</taxon>
    </lineage>
</organism>
<keyword evidence="3 9" id="KW-0812">Transmembrane</keyword>
<dbReference type="PROSITE" id="PS50262">
    <property type="entry name" value="G_PROTEIN_RECEP_F1_2"/>
    <property type="match status" value="1"/>
</dbReference>
<evidence type="ECO:0000256" key="10">
    <source>
        <dbReference type="SAM" id="MobiDB-lite"/>
    </source>
</evidence>
<dbReference type="GO" id="GO:0005886">
    <property type="term" value="C:plasma membrane"/>
    <property type="evidence" value="ECO:0007669"/>
    <property type="project" value="UniProtKB-SubCell"/>
</dbReference>
<feature type="transmembrane region" description="Helical" evidence="11">
    <location>
        <begin position="50"/>
        <end position="75"/>
    </location>
</feature>
<keyword evidence="2" id="KW-1003">Cell membrane</keyword>
<protein>
    <submittedName>
        <fullName evidence="13">G protein-coupled receptor 182</fullName>
    </submittedName>
</protein>
<evidence type="ECO:0000256" key="5">
    <source>
        <dbReference type="ARBA" id="ARBA00023040"/>
    </source>
</evidence>